<dbReference type="RefSeq" id="WP_279990366.1">
    <property type="nucleotide sequence ID" value="NZ_JAOBZK010000007.1"/>
</dbReference>
<comment type="caution">
    <text evidence="1">The sequence shown here is derived from an EMBL/GenBank/DDBJ whole genome shotgun (WGS) entry which is preliminary data.</text>
</comment>
<sequence length="70" mass="7933">MIDECKGLAGWLFGHDYRPVFDTVAPRDRGAWISELYSAGDFARVVAAMSDRIYKGHTCIRCGHKIIKEM</sequence>
<accession>A0ABD4YTP8</accession>
<reference evidence="1 2" key="1">
    <citation type="submission" date="2022-09" db="EMBL/GenBank/DDBJ databases">
        <title>Intensive care unit water sources are persistently colonized with multi-drug resistant bacteria and are the site of extensive horizontal gene transfer of antibiotic resistance genes.</title>
        <authorList>
            <person name="Diorio-Toth L."/>
        </authorList>
    </citation>
    <scope>NUCLEOTIDE SEQUENCE [LARGE SCALE GENOMIC DNA]</scope>
    <source>
        <strain evidence="1 2">GD03967</strain>
    </source>
</reference>
<dbReference type="AlphaFoldDB" id="A0ABD4YTP8"/>
<evidence type="ECO:0000313" key="1">
    <source>
        <dbReference type="EMBL" id="MDH1177976.1"/>
    </source>
</evidence>
<evidence type="ECO:0000313" key="2">
    <source>
        <dbReference type="Proteomes" id="UP001158644"/>
    </source>
</evidence>
<proteinExistence type="predicted"/>
<protein>
    <submittedName>
        <fullName evidence="1">Uncharacterized protein</fullName>
    </submittedName>
</protein>
<dbReference type="EMBL" id="JAOBZK010000007">
    <property type="protein sequence ID" value="MDH1177976.1"/>
    <property type="molecule type" value="Genomic_DNA"/>
</dbReference>
<organism evidence="1 2">
    <name type="scientific">Achromobacter mucicolens</name>
    <dbReference type="NCBI Taxonomy" id="1389922"/>
    <lineage>
        <taxon>Bacteria</taxon>
        <taxon>Pseudomonadati</taxon>
        <taxon>Pseudomonadota</taxon>
        <taxon>Betaproteobacteria</taxon>
        <taxon>Burkholderiales</taxon>
        <taxon>Alcaligenaceae</taxon>
        <taxon>Achromobacter</taxon>
    </lineage>
</organism>
<gene>
    <name evidence="1" type="ORF">N5C72_07810</name>
</gene>
<name>A0ABD4YTP8_9BURK</name>
<dbReference type="Proteomes" id="UP001158644">
    <property type="component" value="Unassembled WGS sequence"/>
</dbReference>